<accession>A0ABV3YPJ1</accession>
<dbReference type="Proteomes" id="UP001560296">
    <property type="component" value="Unassembled WGS sequence"/>
</dbReference>
<keyword evidence="8" id="KW-1185">Reference proteome</keyword>
<dbReference type="RefSeq" id="WP_369285915.1">
    <property type="nucleotide sequence ID" value="NZ_JBFTEG010000002.1"/>
</dbReference>
<evidence type="ECO:0000256" key="2">
    <source>
        <dbReference type="ARBA" id="ARBA00022692"/>
    </source>
</evidence>
<keyword evidence="4" id="KW-0472">Membrane</keyword>
<evidence type="ECO:0000256" key="5">
    <source>
        <dbReference type="SAM" id="SignalP"/>
    </source>
</evidence>
<evidence type="ECO:0000256" key="3">
    <source>
        <dbReference type="ARBA" id="ARBA00022989"/>
    </source>
</evidence>
<feature type="signal peptide" evidence="5">
    <location>
        <begin position="1"/>
        <end position="22"/>
    </location>
</feature>
<evidence type="ECO:0000256" key="1">
    <source>
        <dbReference type="ARBA" id="ARBA00004141"/>
    </source>
</evidence>
<keyword evidence="5" id="KW-0732">Signal</keyword>
<feature type="domain" description="NarX-like N-terminal" evidence="6">
    <location>
        <begin position="141"/>
        <end position="215"/>
    </location>
</feature>
<reference evidence="7 8" key="1">
    <citation type="submission" date="2024-07" db="EMBL/GenBank/DDBJ databases">
        <authorList>
            <person name="Li M."/>
        </authorList>
    </citation>
    <scope>NUCLEOTIDE SEQUENCE [LARGE SCALE GENOMIC DNA]</scope>
    <source>
        <strain evidence="7 8">25A3E</strain>
    </source>
</reference>
<evidence type="ECO:0000259" key="6">
    <source>
        <dbReference type="Pfam" id="PF13675"/>
    </source>
</evidence>
<keyword evidence="3" id="KW-1133">Transmembrane helix</keyword>
<keyword evidence="2" id="KW-0812">Transmembrane</keyword>
<proteinExistence type="predicted"/>
<organism evidence="7 8">
    <name type="scientific">Pseudomonas zhanjiangensis</name>
    <dbReference type="NCBI Taxonomy" id="3239015"/>
    <lineage>
        <taxon>Bacteria</taxon>
        <taxon>Pseudomonadati</taxon>
        <taxon>Pseudomonadota</taxon>
        <taxon>Gammaproteobacteria</taxon>
        <taxon>Pseudomonadales</taxon>
        <taxon>Pseudomonadaceae</taxon>
        <taxon>Pseudomonas</taxon>
    </lineage>
</organism>
<gene>
    <name evidence="7" type="ORF">AB5S05_02835</name>
</gene>
<evidence type="ECO:0000313" key="7">
    <source>
        <dbReference type="EMBL" id="MEX6500984.1"/>
    </source>
</evidence>
<feature type="chain" id="PRO_5047105021" evidence="5">
    <location>
        <begin position="23"/>
        <end position="259"/>
    </location>
</feature>
<evidence type="ECO:0000313" key="8">
    <source>
        <dbReference type="Proteomes" id="UP001560296"/>
    </source>
</evidence>
<dbReference type="Pfam" id="PF13675">
    <property type="entry name" value="PilJ"/>
    <property type="match status" value="2"/>
</dbReference>
<feature type="domain" description="NarX-like N-terminal" evidence="6">
    <location>
        <begin position="21"/>
        <end position="113"/>
    </location>
</feature>
<comment type="subcellular location">
    <subcellularLocation>
        <location evidence="1">Membrane</location>
        <topology evidence="1">Multi-pass membrane protein</topology>
    </subcellularLocation>
</comment>
<name>A0ABV3YPJ1_9PSED</name>
<protein>
    <submittedName>
        <fullName evidence="7">Type IV pili methyl-accepting chemotaxis transducer N-terminal domain-containing protein</fullName>
    </submittedName>
</protein>
<sequence length="259" mass="28928">MRNPIIAALLLGLSLLSPASWAAIDAAEAMNLSGMQRMLSQRIAKSYLMIGAEVRPDLAAEQLDQSIAKFESNYLALSDYAPTAQIRTALEDAGHTWQRYRELALTRPDKQTAPNLLALSDQLLMQSENLVQLLERHSGSQEARLVNRSGRQRMLSQRIAKLYLAMSWRLPVAGLQEAFDQAVKEFDLTLLELQQAGQNTTAIAKGLQQAEAQWRFSRAGFKLSSDSRYVPTVIATTSETLLWQMNDLTNQYQRLMAGS</sequence>
<dbReference type="InterPro" id="IPR042295">
    <property type="entry name" value="NarX-like_N_sf"/>
</dbReference>
<dbReference type="Gene3D" id="1.20.120.960">
    <property type="entry name" value="Histidine kinase NarX, sensor domain"/>
    <property type="match status" value="1"/>
</dbReference>
<evidence type="ECO:0000256" key="4">
    <source>
        <dbReference type="ARBA" id="ARBA00023136"/>
    </source>
</evidence>
<dbReference type="InterPro" id="IPR029095">
    <property type="entry name" value="NarX-like_N"/>
</dbReference>
<comment type="caution">
    <text evidence="7">The sequence shown here is derived from an EMBL/GenBank/DDBJ whole genome shotgun (WGS) entry which is preliminary data.</text>
</comment>
<dbReference type="EMBL" id="JBFTEG010000002">
    <property type="protein sequence ID" value="MEX6500984.1"/>
    <property type="molecule type" value="Genomic_DNA"/>
</dbReference>